<dbReference type="InterPro" id="IPR004090">
    <property type="entry name" value="Chemotax_Me-accpt_rcpt"/>
</dbReference>
<dbReference type="EMBL" id="CP073721">
    <property type="protein sequence ID" value="UWZ37974.1"/>
    <property type="molecule type" value="Genomic_DNA"/>
</dbReference>
<dbReference type="InterPro" id="IPR003660">
    <property type="entry name" value="HAMP_dom"/>
</dbReference>
<evidence type="ECO:0000256" key="4">
    <source>
        <dbReference type="ARBA" id="ARBA00029447"/>
    </source>
</evidence>
<feature type="domain" description="HAMP" evidence="8">
    <location>
        <begin position="248"/>
        <end position="302"/>
    </location>
</feature>
<dbReference type="CDD" id="cd06225">
    <property type="entry name" value="HAMP"/>
    <property type="match status" value="1"/>
</dbReference>
<dbReference type="SMART" id="SM00304">
    <property type="entry name" value="HAMP"/>
    <property type="match status" value="1"/>
</dbReference>
<dbReference type="SMART" id="SM00283">
    <property type="entry name" value="MA"/>
    <property type="match status" value="1"/>
</dbReference>
<feature type="transmembrane region" description="Helical" evidence="6">
    <location>
        <begin position="39"/>
        <end position="61"/>
    </location>
</feature>
<keyword evidence="2 6" id="KW-1133">Transmembrane helix</keyword>
<organism evidence="9 10">
    <name type="scientific">Dactylosporangium roseum</name>
    <dbReference type="NCBI Taxonomy" id="47989"/>
    <lineage>
        <taxon>Bacteria</taxon>
        <taxon>Bacillati</taxon>
        <taxon>Actinomycetota</taxon>
        <taxon>Actinomycetes</taxon>
        <taxon>Micromonosporales</taxon>
        <taxon>Micromonosporaceae</taxon>
        <taxon>Dactylosporangium</taxon>
    </lineage>
</organism>
<feature type="transmembrane region" description="Helical" evidence="6">
    <location>
        <begin position="228"/>
        <end position="251"/>
    </location>
</feature>
<dbReference type="SUPFAM" id="SSF58104">
    <property type="entry name" value="Methyl-accepting chemotaxis protein (MCP) signaling domain"/>
    <property type="match status" value="1"/>
</dbReference>
<dbReference type="Pfam" id="PF00015">
    <property type="entry name" value="MCPsignal"/>
    <property type="match status" value="1"/>
</dbReference>
<evidence type="ECO:0000256" key="1">
    <source>
        <dbReference type="ARBA" id="ARBA00022692"/>
    </source>
</evidence>
<evidence type="ECO:0000313" key="9">
    <source>
        <dbReference type="EMBL" id="UWZ37974.1"/>
    </source>
</evidence>
<keyword evidence="10" id="KW-1185">Reference proteome</keyword>
<name>A0ABY5Z7D6_9ACTN</name>
<keyword evidence="1 6" id="KW-0812">Transmembrane</keyword>
<dbReference type="InterPro" id="IPR004089">
    <property type="entry name" value="MCPsignal_dom"/>
</dbReference>
<comment type="similarity">
    <text evidence="4">Belongs to the methyl-accepting chemotaxis (MCP) protein family.</text>
</comment>
<dbReference type="PANTHER" id="PTHR32089">
    <property type="entry name" value="METHYL-ACCEPTING CHEMOTAXIS PROTEIN MCPB"/>
    <property type="match status" value="1"/>
</dbReference>
<reference evidence="9" key="1">
    <citation type="submission" date="2021-04" db="EMBL/GenBank/DDBJ databases">
        <title>Biosynthetic gene clusters of Dactylosporangioum roseum.</title>
        <authorList>
            <person name="Hartkoorn R.C."/>
            <person name="Beaudoing E."/>
            <person name="Hot D."/>
            <person name="Moureu S."/>
        </authorList>
    </citation>
    <scope>NUCLEOTIDE SEQUENCE</scope>
    <source>
        <strain evidence="9">NRRL B-16295</strain>
    </source>
</reference>
<dbReference type="Gene3D" id="1.10.287.950">
    <property type="entry name" value="Methyl-accepting chemotaxis protein"/>
    <property type="match status" value="1"/>
</dbReference>
<dbReference type="PROSITE" id="PS50111">
    <property type="entry name" value="CHEMOTAXIS_TRANSDUC_2"/>
    <property type="match status" value="1"/>
</dbReference>
<dbReference type="Pfam" id="PF00672">
    <property type="entry name" value="HAMP"/>
    <property type="match status" value="1"/>
</dbReference>
<protein>
    <submittedName>
        <fullName evidence="9">Methyl-accepting chemotaxis protein</fullName>
    </submittedName>
</protein>
<feature type="domain" description="Methyl-accepting transducer" evidence="7">
    <location>
        <begin position="321"/>
        <end position="550"/>
    </location>
</feature>
<dbReference type="PRINTS" id="PR00260">
    <property type="entry name" value="CHEMTRNSDUCR"/>
</dbReference>
<evidence type="ECO:0000256" key="2">
    <source>
        <dbReference type="ARBA" id="ARBA00022989"/>
    </source>
</evidence>
<keyword evidence="3 5" id="KW-0807">Transducer</keyword>
<keyword evidence="6" id="KW-0472">Membrane</keyword>
<evidence type="ECO:0000259" key="7">
    <source>
        <dbReference type="PROSITE" id="PS50111"/>
    </source>
</evidence>
<evidence type="ECO:0000256" key="5">
    <source>
        <dbReference type="PROSITE-ProRule" id="PRU00284"/>
    </source>
</evidence>
<evidence type="ECO:0000259" key="8">
    <source>
        <dbReference type="PROSITE" id="PS50885"/>
    </source>
</evidence>
<evidence type="ECO:0000256" key="6">
    <source>
        <dbReference type="SAM" id="Phobius"/>
    </source>
</evidence>
<dbReference type="Proteomes" id="UP001058271">
    <property type="component" value="Chromosome"/>
</dbReference>
<gene>
    <name evidence="9" type="ORF">Drose_06800</name>
</gene>
<dbReference type="PROSITE" id="PS50885">
    <property type="entry name" value="HAMP"/>
    <property type="match status" value="1"/>
</dbReference>
<evidence type="ECO:0000313" key="10">
    <source>
        <dbReference type="Proteomes" id="UP001058271"/>
    </source>
</evidence>
<dbReference type="PANTHER" id="PTHR32089:SF112">
    <property type="entry name" value="LYSOZYME-LIKE PROTEIN-RELATED"/>
    <property type="match status" value="1"/>
</dbReference>
<proteinExistence type="inferred from homology"/>
<accession>A0ABY5Z7D6</accession>
<evidence type="ECO:0000256" key="3">
    <source>
        <dbReference type="ARBA" id="ARBA00023224"/>
    </source>
</evidence>
<sequence length="565" mass="58690">MLREGRSRYQTKFPNLHLSQSDVGDVERLLRRWSVRARLVAGFALVLAATATLVLVGYVGIGDQSTVSATASQQSVLVERALETKHWAADWDARQTRYAFDIVRGVPDATSDEAKSRKAFLEATASLRKAVDQLASSTGISETSKGAILRVVTAINACLATDKKIITAYREGTPAGLRTANNLITGEQIVLYQAVTGAIDDIVGEIVPANVAALAEAHETATHTQATMLIVGLLALVLVAGITPLLVRSIVRPLKMLKAKLVDIADGEGDLTARLNIGGHDEMSGVAHAFNQFSSRIQRLVQQMGDAAARLSESVQSLGGVGDKMSSAAGHTSDRATTVSTAAEEVSRNVGTVVAAIEELNNSVGDIAGGASKAAALAHSAVGVTEAANRTVAQLGRSSEEIGDVVKLITSIAGQTNLLALNATIEAARAGEAGRGFAVVANEVKELSLETARATEKIIRQVDAIQNDSGGAASAIEEIAEVISRISDYSASIASAVEEQTSTTNEMARNVNDAAASAADIAENIVEVAAAAGVTTDAATDATTATTAIAAVVAELELAVGRFRY</sequence>
<dbReference type="RefSeq" id="WP_260727341.1">
    <property type="nucleotide sequence ID" value="NZ_BAAABS010000033.1"/>
</dbReference>